<keyword evidence="3" id="KW-1185">Reference proteome</keyword>
<dbReference type="Proteomes" id="UP001601059">
    <property type="component" value="Unassembled WGS sequence"/>
</dbReference>
<evidence type="ECO:0000313" key="2">
    <source>
        <dbReference type="EMBL" id="MFE8702865.1"/>
    </source>
</evidence>
<comment type="caution">
    <text evidence="2">The sequence shown here is derived from an EMBL/GenBank/DDBJ whole genome shotgun (WGS) entry which is preliminary data.</text>
</comment>
<accession>A0ABW6KF23</accession>
<keyword evidence="1" id="KW-0812">Transmembrane</keyword>
<name>A0ABW6KF23_9BACI</name>
<organism evidence="2 3">
    <name type="scientific">Cytobacillus spartinae</name>
    <dbReference type="NCBI Taxonomy" id="3299023"/>
    <lineage>
        <taxon>Bacteria</taxon>
        <taxon>Bacillati</taxon>
        <taxon>Bacillota</taxon>
        <taxon>Bacilli</taxon>
        <taxon>Bacillales</taxon>
        <taxon>Bacillaceae</taxon>
        <taxon>Cytobacillus</taxon>
    </lineage>
</organism>
<keyword evidence="1" id="KW-0472">Membrane</keyword>
<evidence type="ECO:0000313" key="3">
    <source>
        <dbReference type="Proteomes" id="UP001601059"/>
    </source>
</evidence>
<feature type="transmembrane region" description="Helical" evidence="1">
    <location>
        <begin position="32"/>
        <end position="50"/>
    </location>
</feature>
<evidence type="ECO:0000256" key="1">
    <source>
        <dbReference type="SAM" id="Phobius"/>
    </source>
</evidence>
<dbReference type="EMBL" id="JBIACK010000011">
    <property type="protein sequence ID" value="MFE8702865.1"/>
    <property type="molecule type" value="Genomic_DNA"/>
</dbReference>
<gene>
    <name evidence="2" type="ORF">ACFYKX_19860</name>
</gene>
<keyword evidence="1" id="KW-1133">Transmembrane helix</keyword>
<dbReference type="RefSeq" id="WP_389362892.1">
    <property type="nucleotide sequence ID" value="NZ_JBIACK010000011.1"/>
</dbReference>
<proteinExistence type="predicted"/>
<reference evidence="2 3" key="1">
    <citation type="submission" date="2024-08" db="EMBL/GenBank/DDBJ databases">
        <title>Two novel Cytobacillus novel species.</title>
        <authorList>
            <person name="Liu G."/>
        </authorList>
    </citation>
    <scope>NUCLEOTIDE SEQUENCE [LARGE SCALE GENOMIC DNA]</scope>
    <source>
        <strain evidence="2 3">FJAT-54145</strain>
    </source>
</reference>
<sequence length="81" mass="9335">MLIKILAFLIIVGIFSLKEFKNLKKQNMKKEMVIYILFLLFSCSFFVLNLSEVKVASPLEGIRFLFEPIGKSIEGIFMKEG</sequence>
<protein>
    <submittedName>
        <fullName evidence="2">Uncharacterized protein</fullName>
    </submittedName>
</protein>